<proteinExistence type="predicted"/>
<evidence type="ECO:0000256" key="2">
    <source>
        <dbReference type="SAM" id="MobiDB-lite"/>
    </source>
</evidence>
<dbReference type="PANTHER" id="PTHR15711:SF62">
    <property type="entry name" value="GTPASE-ACTIVATING RAP_RAN-GAP DOMAIN-LIKE PROTEIN 3"/>
    <property type="match status" value="1"/>
</dbReference>
<feature type="compositionally biased region" description="Polar residues" evidence="2">
    <location>
        <begin position="168"/>
        <end position="197"/>
    </location>
</feature>
<evidence type="ECO:0000256" key="1">
    <source>
        <dbReference type="ARBA" id="ARBA00022468"/>
    </source>
</evidence>
<evidence type="ECO:0000313" key="5">
    <source>
        <dbReference type="EMBL" id="CAL5130639.1"/>
    </source>
</evidence>
<dbReference type="InterPro" id="IPR035974">
    <property type="entry name" value="Rap/Ran-GAP_sf"/>
</dbReference>
<dbReference type="InterPro" id="IPR001180">
    <property type="entry name" value="CNH_dom"/>
</dbReference>
<dbReference type="InterPro" id="IPR050989">
    <property type="entry name" value="Rap1_Ran_GAP"/>
</dbReference>
<dbReference type="PROSITE" id="PS50219">
    <property type="entry name" value="CNH"/>
    <property type="match status" value="1"/>
</dbReference>
<feature type="domain" description="CNH" evidence="4">
    <location>
        <begin position="555"/>
        <end position="932"/>
    </location>
</feature>
<dbReference type="Proteomes" id="UP001497525">
    <property type="component" value="Unassembled WGS sequence"/>
</dbReference>
<dbReference type="Gene3D" id="3.40.50.11210">
    <property type="entry name" value="Rap/Ran-GAP"/>
    <property type="match status" value="1"/>
</dbReference>
<dbReference type="SUPFAM" id="SSF111347">
    <property type="entry name" value="Rap/Ran-GAP"/>
    <property type="match status" value="1"/>
</dbReference>
<dbReference type="Pfam" id="PF00780">
    <property type="entry name" value="CNH"/>
    <property type="match status" value="2"/>
</dbReference>
<protein>
    <submittedName>
        <fullName evidence="5">Uncharacterized protein</fullName>
    </submittedName>
</protein>
<keyword evidence="1" id="KW-0343">GTPase activation</keyword>
<dbReference type="PANTHER" id="PTHR15711">
    <property type="entry name" value="RAP GTPASE-ACTIVATING PROTEIN"/>
    <property type="match status" value="1"/>
</dbReference>
<dbReference type="Pfam" id="PF02145">
    <property type="entry name" value="Rap_GAP"/>
    <property type="match status" value="1"/>
</dbReference>
<feature type="region of interest" description="Disordered" evidence="2">
    <location>
        <begin position="835"/>
        <end position="857"/>
    </location>
</feature>
<gene>
    <name evidence="5" type="ORF">CDAUBV1_LOCUS2813</name>
</gene>
<dbReference type="PROSITE" id="PS50085">
    <property type="entry name" value="RAPGAP"/>
    <property type="match status" value="1"/>
</dbReference>
<reference evidence="5" key="1">
    <citation type="submission" date="2024-06" db="EMBL/GenBank/DDBJ databases">
        <authorList>
            <person name="Liu X."/>
            <person name="Lenzi L."/>
            <person name="Haldenby T S."/>
            <person name="Uol C."/>
        </authorList>
    </citation>
    <scope>NUCLEOTIDE SEQUENCE</scope>
</reference>
<evidence type="ECO:0000259" key="3">
    <source>
        <dbReference type="PROSITE" id="PS50085"/>
    </source>
</evidence>
<comment type="caution">
    <text evidence="5">The sequence shown here is derived from an EMBL/GenBank/DDBJ whole genome shotgun (WGS) entry which is preliminary data.</text>
</comment>
<dbReference type="EMBL" id="CAXLJL010000068">
    <property type="protein sequence ID" value="CAL5130639.1"/>
    <property type="molecule type" value="Genomic_DNA"/>
</dbReference>
<dbReference type="Gene3D" id="3.30.1120.160">
    <property type="match status" value="1"/>
</dbReference>
<dbReference type="GO" id="GO:0005096">
    <property type="term" value="F:GTPase activator activity"/>
    <property type="evidence" value="ECO:0007669"/>
    <property type="project" value="UniProtKB-KW"/>
</dbReference>
<dbReference type="GO" id="GO:0051056">
    <property type="term" value="P:regulation of small GTPase mediated signal transduction"/>
    <property type="evidence" value="ECO:0007669"/>
    <property type="project" value="InterPro"/>
</dbReference>
<evidence type="ECO:0000259" key="4">
    <source>
        <dbReference type="PROSITE" id="PS50219"/>
    </source>
</evidence>
<dbReference type="InterPro" id="IPR000331">
    <property type="entry name" value="Rap/Ran_GAP_dom"/>
</dbReference>
<dbReference type="AlphaFoldDB" id="A0AAV2T3G5"/>
<sequence>MIVMPRAIVLSKANVNISSVSSTHSPVQLSVEARRKLFGLMTYRSASHGLVDRVVSTSDSQFNHDDAISGSIPHRVHMPDTIGAADFQGCVNNAGRFRSELGNLYVNRKKAGLYSSTEITYSDDTKNSKQMTESLDGDLFSDQKDDCFVSSTDAIVANSEGDNAPEQVETSSIQEPSDSSANKNSPGLGSESNQGSSDTRENYFLFDFIPHAPPNHNLPSSKPFPAPVHLENPERETRWYFKYFLGKYHQLYCGYVTERDPFLLTIAKTDVQSYGISQYRAILWRKTGSQKLCISHNPTNTLTAKKVLNFFDLQKIEKGPKEVSNPEVQKDALTLEEQEGSVNFKFGVLYCKEGQTSDEQMYNNEHGSEEFSQFIELLGDRICLKSWDRFKGGLDTKSYLLIASQHERLNVFAEESVPIFGPALPNPPEFTNPQEFREFLLVKLINGEKAAFHSPVFAQKRERTLEMLLNVICAANINESNSSNVYKRTFSDVVSDSLNGISSGKDQNKNDAFIRYGQMLKLNTILRGDAPTSCITSGQSKKNPWQPKLFRTTLQYEVVCGDTWGEQIIVGTEMGTYLLKEYDVPCLLIDRTAEVKQLEVIEQSEILVLRYDKGRESRVAVIQLVNLDSGQPIDRSQLKKMSLEKTRGCQLFSLSKSLIQPLRIAVVLHRRIIIYQLQLITGRSLSTWNQFAQPSTPDSFQVIREIPVMEPIQTMTFVEGIPGGYLCIGHKNQFDLINERTKEIYQLFRTEGSRNQVVSVQELWDDFEPELVLCFTRICRFQKLNTLQANWQISRKLHTMHSSCSDSPTAVSSPGQRSVTDMALSSPSVQMSTVSFSSSQTSSGTNPTALSSSPEAGSCSSSLISSSSEEKLKSSEFDFTWNFEPNQVVVSFPYIFAITQTSIEVRLINNGSLVYTMLVPECRLIASKGALFFSSTSPNLDHKSCLSAIGCNSKIQDDLTRKGLEHNALEEGNSGECIKVEECDPSGTINNRRTICSVPVSSSSPFVSTATQHAINSPMITPTSEATPGKPHFIYRIPFYALPQNEDMSEHTMHKRPGVV</sequence>
<feature type="domain" description="Rap-GAP" evidence="3">
    <location>
        <begin position="332"/>
        <end position="610"/>
    </location>
</feature>
<feature type="region of interest" description="Disordered" evidence="2">
    <location>
        <begin position="158"/>
        <end position="197"/>
    </location>
</feature>
<evidence type="ECO:0000313" key="6">
    <source>
        <dbReference type="Proteomes" id="UP001497525"/>
    </source>
</evidence>
<organism evidence="5 6">
    <name type="scientific">Calicophoron daubneyi</name>
    <name type="common">Rumen fluke</name>
    <name type="synonym">Paramphistomum daubneyi</name>
    <dbReference type="NCBI Taxonomy" id="300641"/>
    <lineage>
        <taxon>Eukaryota</taxon>
        <taxon>Metazoa</taxon>
        <taxon>Spiralia</taxon>
        <taxon>Lophotrochozoa</taxon>
        <taxon>Platyhelminthes</taxon>
        <taxon>Trematoda</taxon>
        <taxon>Digenea</taxon>
        <taxon>Plagiorchiida</taxon>
        <taxon>Pronocephalata</taxon>
        <taxon>Paramphistomoidea</taxon>
        <taxon>Paramphistomidae</taxon>
        <taxon>Calicophoron</taxon>
    </lineage>
</organism>
<name>A0AAV2T3G5_CALDB</name>
<accession>A0AAV2T3G5</accession>